<dbReference type="EMBL" id="CP114976">
    <property type="protein sequence ID" value="WBE26590.1"/>
    <property type="molecule type" value="Genomic_DNA"/>
</dbReference>
<dbReference type="KEGG" id="dce:O6P33_09655"/>
<dbReference type="AlphaFoldDB" id="A0AAF0AKJ3"/>
<keyword evidence="2" id="KW-1185">Reference proteome</keyword>
<organism evidence="1 2">
    <name type="scientific">Denitrificimonas caeni</name>
    <dbReference type="NCBI Taxonomy" id="521720"/>
    <lineage>
        <taxon>Bacteria</taxon>
        <taxon>Pseudomonadati</taxon>
        <taxon>Pseudomonadota</taxon>
        <taxon>Gammaproteobacteria</taxon>
        <taxon>Pseudomonadales</taxon>
        <taxon>Pseudomonadaceae</taxon>
        <taxon>Denitrificimonas</taxon>
    </lineage>
</organism>
<reference evidence="1 2" key="1">
    <citation type="submission" date="2022-12" db="EMBL/GenBank/DDBJ databases">
        <title>Coexistence and Characterization of a Novel Tigecycline Resistance gene tet(X) variant and blaNDM-1 in a Pseudomonas caeni Isolate of Chicken Origin.</title>
        <authorList>
            <person name="Lu X."/>
            <person name="Zhang L."/>
            <person name="Li R."/>
            <person name="Wang Z."/>
        </authorList>
    </citation>
    <scope>NUCLEOTIDE SEQUENCE [LARGE SCALE GENOMIC DNA]</scope>
    <source>
        <strain evidence="1 2">CE14</strain>
    </source>
</reference>
<sequence>MVRSSVFYDLIKPVPAKPFWYVQTSVYTKHFRPKSEHNNNQELIGLERHTENSYLMGGATFLHSYHKRSYYGYVGKRYDFDGTPFYGKLTAGLIYGYKGEYRDKIPFNRFEIAPAIVPSLGLKYRHVAAEVVLLGGAATMINIGLEL</sequence>
<evidence type="ECO:0000313" key="2">
    <source>
        <dbReference type="Proteomes" id="UP001212189"/>
    </source>
</evidence>
<accession>A0AAF0AKJ3</accession>
<gene>
    <name evidence="1" type="ORF">O6P33_09655</name>
</gene>
<name>A0AAF0AKJ3_9GAMM</name>
<dbReference type="Proteomes" id="UP001212189">
    <property type="component" value="Chromosome"/>
</dbReference>
<proteinExistence type="predicted"/>
<protein>
    <submittedName>
        <fullName evidence="1">Sn-glycerol-3-phosphate transporter</fullName>
    </submittedName>
</protein>
<evidence type="ECO:0000313" key="1">
    <source>
        <dbReference type="EMBL" id="WBE26590.1"/>
    </source>
</evidence>